<dbReference type="InterPro" id="IPR036388">
    <property type="entry name" value="WH-like_DNA-bd_sf"/>
</dbReference>
<feature type="binding site" evidence="2">
    <location>
        <position position="115"/>
    </location>
    <ligand>
        <name>biotin</name>
        <dbReference type="ChEBI" id="CHEBI:57586"/>
    </ligand>
</feature>
<comment type="function">
    <text evidence="2">Acts both as a biotin--[acetyl-CoA-carboxylase] ligase and a repressor.</text>
</comment>
<dbReference type="RefSeq" id="WP_378133463.1">
    <property type="nucleotide sequence ID" value="NZ_JBHSMI010000025.1"/>
</dbReference>
<evidence type="ECO:0000256" key="1">
    <source>
        <dbReference type="ARBA" id="ARBA00022598"/>
    </source>
</evidence>
<keyword evidence="2" id="KW-0067">ATP-binding</keyword>
<dbReference type="InterPro" id="IPR013196">
    <property type="entry name" value="HTH_11"/>
</dbReference>
<dbReference type="SUPFAM" id="SSF46785">
    <property type="entry name" value="Winged helix' DNA-binding domain"/>
    <property type="match status" value="1"/>
</dbReference>
<dbReference type="GO" id="GO:0004077">
    <property type="term" value="F:biotin--[biotin carboxyl-carrier protein] ligase activity"/>
    <property type="evidence" value="ECO:0007669"/>
    <property type="project" value="UniProtKB-EC"/>
</dbReference>
<protein>
    <recommendedName>
        <fullName evidence="2">Bifunctional ligase/repressor BirA</fullName>
    </recommendedName>
    <alternativeName>
        <fullName evidence="2">Biotin--[acetyl-CoA-carboxylase] ligase</fullName>
        <ecNumber evidence="2">6.3.4.15</ecNumber>
    </alternativeName>
    <alternativeName>
        <fullName evidence="2">Biotin--protein ligase</fullName>
    </alternativeName>
    <alternativeName>
        <fullName evidence="2">Biotin-[acetyl-CoA carboxylase] synthetase</fullName>
    </alternativeName>
</protein>
<keyword evidence="2" id="KW-0547">Nucleotide-binding</keyword>
<sequence>MSGVSLLGLLEAEAGRYVSGEEISRKLNVSRTAIWKQVRKLEADGYEIEAVPRLGYRLLGKPSRLTVQDLLPKLHTKRFGKQLRLLDVVPSTQDELRKLAENGAEEGTLVIAEQQTKGRGRMGRYWVSPSGKGVWMSLLLRPPVPLPHTPQLTLLAAVALSRAISRLVKIEIGIKWPNDLLVGGKKISGILLESAAEDERLRYIVVGLGISANLDPEDYPEELLAKAISLKMASGSAVDRGELIASILSEFENLYDLYLEQGFEPIRSLWEAHAVTLGRMTSLYTPQGVIEGIPRELDAMGGLKVELADGTYRTVYSAEIGNSNSEGVGS</sequence>
<evidence type="ECO:0000313" key="5">
    <source>
        <dbReference type="Proteomes" id="UP001596113"/>
    </source>
</evidence>
<evidence type="ECO:0000256" key="2">
    <source>
        <dbReference type="HAMAP-Rule" id="MF_00978"/>
    </source>
</evidence>
<dbReference type="InterPro" id="IPR045864">
    <property type="entry name" value="aa-tRNA-synth_II/BPL/LPL"/>
</dbReference>
<dbReference type="EC" id="6.3.4.15" evidence="2"/>
<feature type="DNA-binding region" description="H-T-H motif" evidence="2">
    <location>
        <begin position="20"/>
        <end position="39"/>
    </location>
</feature>
<comment type="caution">
    <text evidence="4">The sequence shown here is derived from an EMBL/GenBank/DDBJ whole genome shotgun (WGS) entry which is preliminary data.</text>
</comment>
<dbReference type="InterPro" id="IPR004408">
    <property type="entry name" value="Biotin_CoA_COase_ligase"/>
</dbReference>
<feature type="domain" description="BPL/LPL catalytic" evidence="3">
    <location>
        <begin position="68"/>
        <end position="259"/>
    </location>
</feature>
<comment type="caution">
    <text evidence="2">Lacks conserved residue(s) required for the propagation of feature annotation.</text>
</comment>
<feature type="binding site" evidence="2">
    <location>
        <position position="186"/>
    </location>
    <ligand>
        <name>biotin</name>
        <dbReference type="ChEBI" id="CHEBI:57586"/>
    </ligand>
</feature>
<dbReference type="CDD" id="cd16442">
    <property type="entry name" value="BPL"/>
    <property type="match status" value="1"/>
</dbReference>
<dbReference type="Pfam" id="PF03099">
    <property type="entry name" value="BPL_LplA_LipB"/>
    <property type="match status" value="1"/>
</dbReference>
<dbReference type="Gene3D" id="1.10.10.10">
    <property type="entry name" value="Winged helix-like DNA-binding domain superfamily/Winged helix DNA-binding domain"/>
    <property type="match status" value="1"/>
</dbReference>
<keyword evidence="5" id="KW-1185">Reference proteome</keyword>
<keyword evidence="2" id="KW-0092">Biotin</keyword>
<dbReference type="PANTHER" id="PTHR12835">
    <property type="entry name" value="BIOTIN PROTEIN LIGASE"/>
    <property type="match status" value="1"/>
</dbReference>
<comment type="similarity">
    <text evidence="2">Belongs to the biotin--protein ligase family.</text>
</comment>
<dbReference type="Pfam" id="PF08279">
    <property type="entry name" value="HTH_11"/>
    <property type="match status" value="1"/>
</dbReference>
<dbReference type="Gene3D" id="3.30.930.10">
    <property type="entry name" value="Bira Bifunctional Protein, Domain 2"/>
    <property type="match status" value="1"/>
</dbReference>
<keyword evidence="2" id="KW-0238">DNA-binding</keyword>
<dbReference type="InterPro" id="IPR004143">
    <property type="entry name" value="BPL_LPL_catalytic"/>
</dbReference>
<accession>A0ABW0HRL7</accession>
<evidence type="ECO:0000313" key="4">
    <source>
        <dbReference type="EMBL" id="MFC5403776.1"/>
    </source>
</evidence>
<dbReference type="EMBL" id="JBHSMI010000025">
    <property type="protein sequence ID" value="MFC5403776.1"/>
    <property type="molecule type" value="Genomic_DNA"/>
</dbReference>
<name>A0ABW0HRL7_9BACL</name>
<comment type="catalytic activity">
    <reaction evidence="2">
        <text>biotin + L-lysyl-[protein] + ATP = N(6)-biotinyl-L-lysyl-[protein] + AMP + diphosphate + H(+)</text>
        <dbReference type="Rhea" id="RHEA:11756"/>
        <dbReference type="Rhea" id="RHEA-COMP:9752"/>
        <dbReference type="Rhea" id="RHEA-COMP:10505"/>
        <dbReference type="ChEBI" id="CHEBI:15378"/>
        <dbReference type="ChEBI" id="CHEBI:29969"/>
        <dbReference type="ChEBI" id="CHEBI:30616"/>
        <dbReference type="ChEBI" id="CHEBI:33019"/>
        <dbReference type="ChEBI" id="CHEBI:57586"/>
        <dbReference type="ChEBI" id="CHEBI:83144"/>
        <dbReference type="ChEBI" id="CHEBI:456215"/>
        <dbReference type="EC" id="6.3.4.15"/>
    </reaction>
</comment>
<dbReference type="PANTHER" id="PTHR12835:SF5">
    <property type="entry name" value="BIOTIN--PROTEIN LIGASE"/>
    <property type="match status" value="1"/>
</dbReference>
<dbReference type="InterPro" id="IPR036390">
    <property type="entry name" value="WH_DNA-bd_sf"/>
</dbReference>
<dbReference type="SUPFAM" id="SSF55681">
    <property type="entry name" value="Class II aaRS and biotin synthetases"/>
    <property type="match status" value="1"/>
</dbReference>
<dbReference type="PROSITE" id="PS51733">
    <property type="entry name" value="BPL_LPL_CATALYTIC"/>
    <property type="match status" value="1"/>
</dbReference>
<dbReference type="NCBIfam" id="TIGR00121">
    <property type="entry name" value="birA_ligase"/>
    <property type="match status" value="1"/>
</dbReference>
<keyword evidence="2" id="KW-0805">Transcription regulation</keyword>
<evidence type="ECO:0000259" key="3">
    <source>
        <dbReference type="PROSITE" id="PS51733"/>
    </source>
</evidence>
<proteinExistence type="inferred from homology"/>
<keyword evidence="1 2" id="KW-0436">Ligase</keyword>
<dbReference type="HAMAP" id="MF_00978">
    <property type="entry name" value="Bifunct_BirA"/>
    <property type="match status" value="1"/>
</dbReference>
<gene>
    <name evidence="2" type="primary">birA</name>
    <name evidence="4" type="ORF">ACFPOF_13610</name>
</gene>
<keyword evidence="2" id="KW-0804">Transcription</keyword>
<organism evidence="4 5">
    <name type="scientific">Cohnella soli</name>
    <dbReference type="NCBI Taxonomy" id="425005"/>
    <lineage>
        <taxon>Bacteria</taxon>
        <taxon>Bacillati</taxon>
        <taxon>Bacillota</taxon>
        <taxon>Bacilli</taxon>
        <taxon>Bacillales</taxon>
        <taxon>Paenibacillaceae</taxon>
        <taxon>Cohnella</taxon>
    </lineage>
</organism>
<keyword evidence="2" id="KW-0678">Repressor</keyword>
<dbReference type="Proteomes" id="UP001596113">
    <property type="component" value="Unassembled WGS sequence"/>
</dbReference>
<reference evidence="5" key="1">
    <citation type="journal article" date="2019" name="Int. J. Syst. Evol. Microbiol.">
        <title>The Global Catalogue of Microorganisms (GCM) 10K type strain sequencing project: providing services to taxonomists for standard genome sequencing and annotation.</title>
        <authorList>
            <consortium name="The Broad Institute Genomics Platform"/>
            <consortium name="The Broad Institute Genome Sequencing Center for Infectious Disease"/>
            <person name="Wu L."/>
            <person name="Ma J."/>
        </authorList>
    </citation>
    <scope>NUCLEOTIDE SEQUENCE [LARGE SCALE GENOMIC DNA]</scope>
    <source>
        <strain evidence="5">CGMCC 1.18575</strain>
    </source>
</reference>
<dbReference type="InterPro" id="IPR030855">
    <property type="entry name" value="Bifunct_BirA"/>
</dbReference>
<feature type="binding site" evidence="2">
    <location>
        <begin position="119"/>
        <end position="121"/>
    </location>
    <ligand>
        <name>biotin</name>
        <dbReference type="ChEBI" id="CHEBI:57586"/>
    </ligand>
</feature>